<reference evidence="1" key="1">
    <citation type="submission" date="2018-01" db="EMBL/GenBank/DDBJ databases">
        <authorList>
            <person name="Regsiter A."/>
            <person name="William W."/>
        </authorList>
    </citation>
    <scope>NUCLEOTIDE SEQUENCE</scope>
    <source>
        <strain evidence="1">TRIP AH-1</strain>
    </source>
</reference>
<sequence>MVSNGRHGAWLLLEKFMSNTANAKRFAPEIVLDVMTLKRYDVPNTSGGDIMATAAKRATVYLDPVLHSALKLKAFETSRSISDLVNAAIREALAEDAEDLAAFDERAGEPLISYDEMVKRLKKDGRI</sequence>
<name>A0A445N3T3_9BACT</name>
<accession>A0A445N3T3</accession>
<organism evidence="1">
    <name type="scientific">uncultured Desulfobacterium sp</name>
    <dbReference type="NCBI Taxonomy" id="201089"/>
    <lineage>
        <taxon>Bacteria</taxon>
        <taxon>Pseudomonadati</taxon>
        <taxon>Thermodesulfobacteriota</taxon>
        <taxon>Desulfobacteria</taxon>
        <taxon>Desulfobacterales</taxon>
        <taxon>Desulfobacteriaceae</taxon>
        <taxon>Desulfobacterium</taxon>
        <taxon>environmental samples</taxon>
    </lineage>
</organism>
<dbReference type="InterPro" id="IPR010985">
    <property type="entry name" value="Ribbon_hlx_hlx"/>
</dbReference>
<dbReference type="AlphaFoldDB" id="A0A445N3T3"/>
<evidence type="ECO:0008006" key="2">
    <source>
        <dbReference type="Google" id="ProtNLM"/>
    </source>
</evidence>
<protein>
    <recommendedName>
        <fullName evidence="2">CopG family transcriptional regulator</fullName>
    </recommendedName>
</protein>
<proteinExistence type="predicted"/>
<dbReference type="EMBL" id="OJIN01000235">
    <property type="protein sequence ID" value="SPD76336.1"/>
    <property type="molecule type" value="Genomic_DNA"/>
</dbReference>
<gene>
    <name evidence="1" type="ORF">PITCH_A890045</name>
</gene>
<dbReference type="SUPFAM" id="SSF47598">
    <property type="entry name" value="Ribbon-helix-helix"/>
    <property type="match status" value="1"/>
</dbReference>
<dbReference type="GO" id="GO:0006355">
    <property type="term" value="P:regulation of DNA-templated transcription"/>
    <property type="evidence" value="ECO:0007669"/>
    <property type="project" value="InterPro"/>
</dbReference>
<evidence type="ECO:0000313" key="1">
    <source>
        <dbReference type="EMBL" id="SPD76336.1"/>
    </source>
</evidence>